<feature type="transmembrane region" description="Helical" evidence="1">
    <location>
        <begin position="64"/>
        <end position="88"/>
    </location>
</feature>
<dbReference type="InterPro" id="IPR024079">
    <property type="entry name" value="MetalloPept_cat_dom_sf"/>
</dbReference>
<keyword evidence="4" id="KW-1185">Reference proteome</keyword>
<reference evidence="3 4" key="1">
    <citation type="submission" date="2021-06" db="EMBL/GenBank/DDBJ databases">
        <authorList>
            <person name="Palmer J.M."/>
        </authorList>
    </citation>
    <scope>NUCLEOTIDE SEQUENCE [LARGE SCALE GENOMIC DNA]</scope>
    <source>
        <strain evidence="3 4">AS_MEX2019</strain>
        <tissue evidence="3">Muscle</tissue>
    </source>
</reference>
<dbReference type="SUPFAM" id="SSF55486">
    <property type="entry name" value="Metalloproteases ('zincins'), catalytic domain"/>
    <property type="match status" value="1"/>
</dbReference>
<dbReference type="PANTHER" id="PTHR11733:SF141">
    <property type="entry name" value="MEMBRANE METALLO-ENDOPEPTIDASE-LIKE 1"/>
    <property type="match status" value="1"/>
</dbReference>
<protein>
    <recommendedName>
        <fullName evidence="2">Peptidase M13 N-terminal domain-containing protein</fullName>
    </recommendedName>
</protein>
<dbReference type="PROSITE" id="PS51885">
    <property type="entry name" value="NEPRILYSIN"/>
    <property type="match status" value="1"/>
</dbReference>
<dbReference type="Gene3D" id="1.10.1380.10">
    <property type="entry name" value="Neutral endopeptidase , domain2"/>
    <property type="match status" value="1"/>
</dbReference>
<evidence type="ECO:0000259" key="2">
    <source>
        <dbReference type="Pfam" id="PF05649"/>
    </source>
</evidence>
<feature type="non-terminal residue" evidence="3">
    <location>
        <position position="281"/>
    </location>
</feature>
<keyword evidence="1" id="KW-1133">Transmembrane helix</keyword>
<dbReference type="InterPro" id="IPR008753">
    <property type="entry name" value="Peptidase_M13_N"/>
</dbReference>
<name>A0ABV0Y6R2_9TELE</name>
<evidence type="ECO:0000256" key="1">
    <source>
        <dbReference type="SAM" id="Phobius"/>
    </source>
</evidence>
<accession>A0ABV0Y6R2</accession>
<feature type="domain" description="Peptidase M13 N-terminal" evidence="2">
    <location>
        <begin position="142"/>
        <end position="281"/>
    </location>
</feature>
<dbReference type="Pfam" id="PF05649">
    <property type="entry name" value="Peptidase_M13_N"/>
    <property type="match status" value="1"/>
</dbReference>
<dbReference type="PANTHER" id="PTHR11733">
    <property type="entry name" value="ZINC METALLOPROTEASE FAMILY M13 NEPRILYSIN-RELATED"/>
    <property type="match status" value="1"/>
</dbReference>
<sequence length="281" mass="31760">MDHCLHTHTHKCKHMYSGSSVHGPSHTFTVSLPPEPAVWRNMGKSESQMDIMEKSSKALKRRWTVAEISLSVLLLMVSCALVGLVVLYTSAVKEQSNRPGVSRSSTGEGQMFCSNLNNVCTTTDCVTAAARLLQNIDKSVKPCDNFYQYACGGWLERHVIPETSSRHSVFDILRDKLEIVLKGVLETSSEQDRDAIKKAKILYSSCMNDSLIEQRDSQPLLKLINRIGDWPVASEDWNTTTEEAWSLEDTLAMLTAHFHKKVVLDLYVWTDDRDSQRHIIY</sequence>
<proteinExistence type="predicted"/>
<gene>
    <name evidence="3" type="ORF">AMECASPLE_033403</name>
</gene>
<dbReference type="Proteomes" id="UP001469553">
    <property type="component" value="Unassembled WGS sequence"/>
</dbReference>
<dbReference type="InterPro" id="IPR000718">
    <property type="entry name" value="Peptidase_M13"/>
</dbReference>
<keyword evidence="1" id="KW-0472">Membrane</keyword>
<evidence type="ECO:0000313" key="4">
    <source>
        <dbReference type="Proteomes" id="UP001469553"/>
    </source>
</evidence>
<evidence type="ECO:0000313" key="3">
    <source>
        <dbReference type="EMBL" id="MEQ2289478.1"/>
    </source>
</evidence>
<organism evidence="3 4">
    <name type="scientific">Ameca splendens</name>
    <dbReference type="NCBI Taxonomy" id="208324"/>
    <lineage>
        <taxon>Eukaryota</taxon>
        <taxon>Metazoa</taxon>
        <taxon>Chordata</taxon>
        <taxon>Craniata</taxon>
        <taxon>Vertebrata</taxon>
        <taxon>Euteleostomi</taxon>
        <taxon>Actinopterygii</taxon>
        <taxon>Neopterygii</taxon>
        <taxon>Teleostei</taxon>
        <taxon>Neoteleostei</taxon>
        <taxon>Acanthomorphata</taxon>
        <taxon>Ovalentaria</taxon>
        <taxon>Atherinomorphae</taxon>
        <taxon>Cyprinodontiformes</taxon>
        <taxon>Goodeidae</taxon>
        <taxon>Ameca</taxon>
    </lineage>
</organism>
<dbReference type="InterPro" id="IPR042089">
    <property type="entry name" value="Peptidase_M13_dom_2"/>
</dbReference>
<keyword evidence="1" id="KW-0812">Transmembrane</keyword>
<comment type="caution">
    <text evidence="3">The sequence shown here is derived from an EMBL/GenBank/DDBJ whole genome shotgun (WGS) entry which is preliminary data.</text>
</comment>
<dbReference type="EMBL" id="JAHRIP010023333">
    <property type="protein sequence ID" value="MEQ2289478.1"/>
    <property type="molecule type" value="Genomic_DNA"/>
</dbReference>
<dbReference type="Gene3D" id="3.40.390.10">
    <property type="entry name" value="Collagenase (Catalytic Domain)"/>
    <property type="match status" value="1"/>
</dbReference>